<protein>
    <recommendedName>
        <fullName evidence="2">DUF6593 domain-containing protein</fullName>
    </recommendedName>
</protein>
<dbReference type="EMBL" id="SEOQ01000244">
    <property type="protein sequence ID" value="TFY66478.1"/>
    <property type="molecule type" value="Genomic_DNA"/>
</dbReference>
<sequence length="611" mass="68493">MDLFLVHNDPLHTTLVSANGVAHYQVRTDPPISSLHPSTSRIQRSADTEEESVVGEIKWGRLGQHAVVKSALFNVRKPGASNASRYKHQREVFVKDLLWRESKFGNARYFVGDDADTYKWKYTKGIGFQCFRIATDKVMAYYDPAPSYVAEGMFEDMLKTCLRIHPDCTMDIDIIVLTFLIMEKKRRDKLRDQVNVGTAHDEDPGEAEPTILFDTGTLWAHNLWRMSYTNTEIKSDPAAVFLRPRPLARSPGSFVLLPLLPQKPPPKTLPSELWSKVLSYVFAEEDGLVSSLHKRRSMQAKWGTIFVCKQWTGIALPLLYENVHIYSVSSLQKFVDHLYTSDQKWDSIRRILYSAPGRWVRTLNISEVICAHDAEAMLLTVDTLLTKLFPLLPFLTELNLSPELVLSARASSTLCKKDGIERLCRLKGLKVSIPEDPTLTLGSDRSVIELLRACEGLEQLEMVSPDDAKTEEDTEEDEDEMVMGDVPFPPPNKPLHLPNLKFLSLLSIPPSPFLSLLLETPLPSLKHLMITPHDDSLAPYTASILDVHGAGLSTLHLNTPKHWPTATHPSQLLAPGDLSTTPSPLPRLSPSGSLPPLRLIAPPSRTHHPTP</sequence>
<gene>
    <name evidence="3" type="ORF">EVG20_g4620</name>
</gene>
<proteinExistence type="predicted"/>
<dbReference type="AlphaFoldDB" id="A0A4Y9YXR3"/>
<evidence type="ECO:0000313" key="3">
    <source>
        <dbReference type="EMBL" id="TFY66478.1"/>
    </source>
</evidence>
<name>A0A4Y9YXR3_9AGAM</name>
<feature type="domain" description="DUF6593" evidence="2">
    <location>
        <begin position="8"/>
        <end position="188"/>
    </location>
</feature>
<feature type="compositionally biased region" description="Low complexity" evidence="1">
    <location>
        <begin position="578"/>
        <end position="599"/>
    </location>
</feature>
<feature type="region of interest" description="Disordered" evidence="1">
    <location>
        <begin position="29"/>
        <end position="48"/>
    </location>
</feature>
<evidence type="ECO:0000256" key="1">
    <source>
        <dbReference type="SAM" id="MobiDB-lite"/>
    </source>
</evidence>
<comment type="caution">
    <text evidence="3">The sequence shown here is derived from an EMBL/GenBank/DDBJ whole genome shotgun (WGS) entry which is preliminary data.</text>
</comment>
<dbReference type="OrthoDB" id="3360976at2759"/>
<dbReference type="Pfam" id="PF20236">
    <property type="entry name" value="DUF6593"/>
    <property type="match status" value="1"/>
</dbReference>
<dbReference type="InterPro" id="IPR046528">
    <property type="entry name" value="DUF6593"/>
</dbReference>
<organism evidence="3 4">
    <name type="scientific">Dentipellis fragilis</name>
    <dbReference type="NCBI Taxonomy" id="205917"/>
    <lineage>
        <taxon>Eukaryota</taxon>
        <taxon>Fungi</taxon>
        <taxon>Dikarya</taxon>
        <taxon>Basidiomycota</taxon>
        <taxon>Agaricomycotina</taxon>
        <taxon>Agaricomycetes</taxon>
        <taxon>Russulales</taxon>
        <taxon>Hericiaceae</taxon>
        <taxon>Dentipellis</taxon>
    </lineage>
</organism>
<dbReference type="Proteomes" id="UP000298327">
    <property type="component" value="Unassembled WGS sequence"/>
</dbReference>
<evidence type="ECO:0000259" key="2">
    <source>
        <dbReference type="Pfam" id="PF20236"/>
    </source>
</evidence>
<feature type="compositionally biased region" description="Polar residues" evidence="1">
    <location>
        <begin position="35"/>
        <end position="45"/>
    </location>
</feature>
<keyword evidence="4" id="KW-1185">Reference proteome</keyword>
<accession>A0A4Y9YXR3</accession>
<evidence type="ECO:0000313" key="4">
    <source>
        <dbReference type="Proteomes" id="UP000298327"/>
    </source>
</evidence>
<reference evidence="3 4" key="1">
    <citation type="submission" date="2019-02" db="EMBL/GenBank/DDBJ databases">
        <title>Genome sequencing of the rare red list fungi Dentipellis fragilis.</title>
        <authorList>
            <person name="Buettner E."/>
            <person name="Kellner H."/>
        </authorList>
    </citation>
    <scope>NUCLEOTIDE SEQUENCE [LARGE SCALE GENOMIC DNA]</scope>
    <source>
        <strain evidence="3 4">DSM 105465</strain>
    </source>
</reference>
<feature type="region of interest" description="Disordered" evidence="1">
    <location>
        <begin position="562"/>
        <end position="611"/>
    </location>
</feature>
<dbReference type="STRING" id="205917.A0A4Y9YXR3"/>